<evidence type="ECO:0000313" key="2">
    <source>
        <dbReference type="Proteomes" id="UP000831786"/>
    </source>
</evidence>
<keyword evidence="2" id="KW-1185">Reference proteome</keyword>
<gene>
    <name evidence="1" type="ORF">MUN78_10175</name>
</gene>
<dbReference type="Proteomes" id="UP000831786">
    <property type="component" value="Chromosome"/>
</dbReference>
<accession>A0ABY4FHP7</accession>
<dbReference type="RefSeq" id="WP_244726243.1">
    <property type="nucleotide sequence ID" value="NZ_CP095045.1"/>
</dbReference>
<evidence type="ECO:0000313" key="1">
    <source>
        <dbReference type="EMBL" id="UOQ56070.1"/>
    </source>
</evidence>
<proteinExistence type="predicted"/>
<name>A0ABY4FHP7_9MICO</name>
<sequence>MVRNVKVKLNLKGLNELMRSAPVQAKVNEEAGRIKARAGDKFQVHPSPHRYTARAFVEAKKGKKLTDADRQRLLEALGAAKE</sequence>
<reference evidence="1 2" key="1">
    <citation type="submission" date="2022-04" db="EMBL/GenBank/DDBJ databases">
        <title>Leucobacter sp. isolated from rhizosphere of garlic.</title>
        <authorList>
            <person name="Won M."/>
            <person name="Lee C.-M."/>
            <person name="Woen H.-Y."/>
            <person name="Kwon S.-W."/>
        </authorList>
    </citation>
    <scope>NUCLEOTIDE SEQUENCE [LARGE SCALE GENOMIC DNA]</scope>
    <source>
        <strain evidence="1 2">H21R-40</strain>
    </source>
</reference>
<dbReference type="EMBL" id="CP095045">
    <property type="protein sequence ID" value="UOQ56070.1"/>
    <property type="molecule type" value="Genomic_DNA"/>
</dbReference>
<organism evidence="1 2">
    <name type="scientific">Leucobacter allii</name>
    <dbReference type="NCBI Taxonomy" id="2932247"/>
    <lineage>
        <taxon>Bacteria</taxon>
        <taxon>Bacillati</taxon>
        <taxon>Actinomycetota</taxon>
        <taxon>Actinomycetes</taxon>
        <taxon>Micrococcales</taxon>
        <taxon>Microbacteriaceae</taxon>
        <taxon>Leucobacter</taxon>
    </lineage>
</organism>
<protein>
    <submittedName>
        <fullName evidence="1">Uncharacterized protein</fullName>
    </submittedName>
</protein>